<feature type="compositionally biased region" description="Low complexity" evidence="1">
    <location>
        <begin position="366"/>
        <end position="380"/>
    </location>
</feature>
<feature type="compositionally biased region" description="Basic and acidic residues" evidence="1">
    <location>
        <begin position="693"/>
        <end position="702"/>
    </location>
</feature>
<feature type="region of interest" description="Disordered" evidence="1">
    <location>
        <begin position="177"/>
        <end position="209"/>
    </location>
</feature>
<feature type="compositionally biased region" description="Polar residues" evidence="1">
    <location>
        <begin position="673"/>
        <end position="692"/>
    </location>
</feature>
<feature type="region of interest" description="Disordered" evidence="1">
    <location>
        <begin position="407"/>
        <end position="436"/>
    </location>
</feature>
<gene>
    <name evidence="2" type="ORF">Agabi119p4_2645</name>
</gene>
<evidence type="ECO:0000313" key="2">
    <source>
        <dbReference type="EMBL" id="KAF7783269.1"/>
    </source>
</evidence>
<evidence type="ECO:0000313" key="3">
    <source>
        <dbReference type="Proteomes" id="UP000629468"/>
    </source>
</evidence>
<proteinExistence type="predicted"/>
<name>A0A8H7KK63_AGABI</name>
<protein>
    <submittedName>
        <fullName evidence="2">Uncharacterized protein</fullName>
    </submittedName>
</protein>
<feature type="compositionally biased region" description="Low complexity" evidence="1">
    <location>
        <begin position="703"/>
        <end position="713"/>
    </location>
</feature>
<feature type="region of interest" description="Disordered" evidence="1">
    <location>
        <begin position="325"/>
        <end position="391"/>
    </location>
</feature>
<feature type="region of interest" description="Disordered" evidence="1">
    <location>
        <begin position="642"/>
        <end position="761"/>
    </location>
</feature>
<feature type="compositionally biased region" description="Acidic residues" evidence="1">
    <location>
        <begin position="334"/>
        <end position="345"/>
    </location>
</feature>
<dbReference type="Proteomes" id="UP000629468">
    <property type="component" value="Unassembled WGS sequence"/>
</dbReference>
<sequence length="761" mass="84160">MGRTWLRSEEQESFLQEKVFDYPAARLRGRQEKFFADLFESWFKQWSESEVQFPGADHDKLTEQQVTHLRDCIVARKQQLRNYVYWRTDHDRRLKRTTRKEVPTLEELLNGKRAKQGPRKKKLIDVYSRLYYETRMAPEVERRVEATKPPGELKKGKEYHSRRMKIVQQVKKEMWDSESPEVRRQVEEEREKLGVGETTEVEKETGKKNDQLELKRQQREISMLGQTLDHVAKELHSHTGYVMSVLLGGLKPDGTVHAVRLHCGETAEGHDFEESTVDYDDCIVKPWYSFVERVFPPSKRRAQAEFYKRTFKVKEGFVDTNASAPIMTEKWSGDDDGCDDEDDGSGDGNKGDGIIADVDINNLPMSPTTSTTSHTPAASSQSDEASSLNSQSLATGVETLESAHPLTVTMSPGSDHGTEAATGTSQSTFPDLTGTGVSNPVEVSAIVTPPGLFWTFPDADADADADAGVDVDSSTKASFGPMTEELHSGLGENSLFHSADYLSLLYRNSLPSGGLTMANGLDSNSYMWSFTGKALPSTTWSNFVTPPANPVDASATIPRSSSPFGPQSPNCAPLFMQTPPPTSTTPSFTSNAPTTPSDSPPASITLSFNVPTTTSDPAASSGCMNAVNSMAAVLSPNTTHVSTIPLLSPPPMNESTNTRPPSEPILSDAPPSTLLNVSSISEPSKQPSNQSKRGTDKKEKASTKSTAPKKTASMAPLHDMGNTNQARPRRDRKRKLHPDEQFVQEQEEREKRQRKGRERKL</sequence>
<accession>A0A8H7KK63</accession>
<feature type="compositionally biased region" description="Polar residues" evidence="1">
    <location>
        <begin position="606"/>
        <end position="620"/>
    </location>
</feature>
<comment type="caution">
    <text evidence="2">The sequence shown here is derived from an EMBL/GenBank/DDBJ whole genome shotgun (WGS) entry which is preliminary data.</text>
</comment>
<feature type="compositionally biased region" description="Polar residues" evidence="1">
    <location>
        <begin position="381"/>
        <end position="391"/>
    </location>
</feature>
<feature type="region of interest" description="Disordered" evidence="1">
    <location>
        <begin position="577"/>
        <end position="620"/>
    </location>
</feature>
<feature type="compositionally biased region" description="Low complexity" evidence="1">
    <location>
        <begin position="584"/>
        <end position="605"/>
    </location>
</feature>
<feature type="compositionally biased region" description="Basic residues" evidence="1">
    <location>
        <begin position="752"/>
        <end position="761"/>
    </location>
</feature>
<feature type="compositionally biased region" description="Polar residues" evidence="1">
    <location>
        <begin position="421"/>
        <end position="436"/>
    </location>
</feature>
<dbReference type="AlphaFoldDB" id="A0A8H7KK63"/>
<evidence type="ECO:0000256" key="1">
    <source>
        <dbReference type="SAM" id="MobiDB-lite"/>
    </source>
</evidence>
<organism evidence="2 3">
    <name type="scientific">Agaricus bisporus var. burnettii</name>
    <dbReference type="NCBI Taxonomy" id="192524"/>
    <lineage>
        <taxon>Eukaryota</taxon>
        <taxon>Fungi</taxon>
        <taxon>Dikarya</taxon>
        <taxon>Basidiomycota</taxon>
        <taxon>Agaricomycotina</taxon>
        <taxon>Agaricomycetes</taxon>
        <taxon>Agaricomycetidae</taxon>
        <taxon>Agaricales</taxon>
        <taxon>Agaricineae</taxon>
        <taxon>Agaricaceae</taxon>
        <taxon>Agaricus</taxon>
    </lineage>
</organism>
<feature type="compositionally biased region" description="Basic residues" evidence="1">
    <location>
        <begin position="727"/>
        <end position="736"/>
    </location>
</feature>
<dbReference type="EMBL" id="JABXXO010000003">
    <property type="protein sequence ID" value="KAF7783269.1"/>
    <property type="molecule type" value="Genomic_DNA"/>
</dbReference>
<reference evidence="2 3" key="1">
    <citation type="journal article" name="Sci. Rep.">
        <title>Telomere-to-telomere assembled and centromere annotated genomes of the two main subspecies of the button mushroom Agaricus bisporus reveal especially polymorphic chromosome ends.</title>
        <authorList>
            <person name="Sonnenberg A.S.M."/>
            <person name="Sedaghat-Telgerd N."/>
            <person name="Lavrijssen B."/>
            <person name="Ohm R.A."/>
            <person name="Hendrickx P.M."/>
            <person name="Scholtmeijer K."/>
            <person name="Baars J.J.P."/>
            <person name="van Peer A."/>
        </authorList>
    </citation>
    <scope>NUCLEOTIDE SEQUENCE [LARGE SCALE GENOMIC DNA]</scope>
    <source>
        <strain evidence="2 3">H119_p4</strain>
    </source>
</reference>